<reference evidence="2 3" key="1">
    <citation type="journal article" date="2019" name="Int. J. Syst. Evol. Microbiol.">
        <title>The Global Catalogue of Microorganisms (GCM) 10K type strain sequencing project: providing services to taxonomists for standard genome sequencing and annotation.</title>
        <authorList>
            <consortium name="The Broad Institute Genomics Platform"/>
            <consortium name="The Broad Institute Genome Sequencing Center for Infectious Disease"/>
            <person name="Wu L."/>
            <person name="Ma J."/>
        </authorList>
    </citation>
    <scope>NUCLEOTIDE SEQUENCE [LARGE SCALE GENOMIC DNA]</scope>
    <source>
        <strain evidence="2 3">JCM 3325</strain>
    </source>
</reference>
<dbReference type="EMBL" id="BAAARW010000012">
    <property type="protein sequence ID" value="GAA2422268.1"/>
    <property type="molecule type" value="Genomic_DNA"/>
</dbReference>
<keyword evidence="3" id="KW-1185">Reference proteome</keyword>
<accession>A0ABN3J6S0</accession>
<protein>
    <submittedName>
        <fullName evidence="2">Uncharacterized protein</fullName>
    </submittedName>
</protein>
<sequence>MAEVREDGVDGRHGRKIHQRVSLSQSGAAASLARETLSKLSESAPERGGGVPFRERRCASSDTFPPP</sequence>
<feature type="compositionally biased region" description="Low complexity" evidence="1">
    <location>
        <begin position="22"/>
        <end position="33"/>
    </location>
</feature>
<proteinExistence type="predicted"/>
<name>A0ABN3J6S0_9ACTN</name>
<evidence type="ECO:0000313" key="2">
    <source>
        <dbReference type="EMBL" id="GAA2422268.1"/>
    </source>
</evidence>
<organism evidence="2 3">
    <name type="scientific">Actinomadura vinacea</name>
    <dbReference type="NCBI Taxonomy" id="115336"/>
    <lineage>
        <taxon>Bacteria</taxon>
        <taxon>Bacillati</taxon>
        <taxon>Actinomycetota</taxon>
        <taxon>Actinomycetes</taxon>
        <taxon>Streptosporangiales</taxon>
        <taxon>Thermomonosporaceae</taxon>
        <taxon>Actinomadura</taxon>
    </lineage>
</organism>
<feature type="region of interest" description="Disordered" evidence="1">
    <location>
        <begin position="1"/>
        <end position="67"/>
    </location>
</feature>
<feature type="compositionally biased region" description="Basic and acidic residues" evidence="1">
    <location>
        <begin position="1"/>
        <end position="12"/>
    </location>
</feature>
<evidence type="ECO:0000313" key="3">
    <source>
        <dbReference type="Proteomes" id="UP001501231"/>
    </source>
</evidence>
<comment type="caution">
    <text evidence="2">The sequence shown here is derived from an EMBL/GenBank/DDBJ whole genome shotgun (WGS) entry which is preliminary data.</text>
</comment>
<dbReference type="Proteomes" id="UP001501231">
    <property type="component" value="Unassembled WGS sequence"/>
</dbReference>
<evidence type="ECO:0000256" key="1">
    <source>
        <dbReference type="SAM" id="MobiDB-lite"/>
    </source>
</evidence>
<gene>
    <name evidence="2" type="ORF">GCM10010191_37470</name>
</gene>